<dbReference type="GO" id="GO:0003700">
    <property type="term" value="F:DNA-binding transcription factor activity"/>
    <property type="evidence" value="ECO:0007669"/>
    <property type="project" value="TreeGrafter"/>
</dbReference>
<dbReference type="PANTHER" id="PTHR46797">
    <property type="entry name" value="HTH-TYPE TRANSCRIPTIONAL REGULATOR"/>
    <property type="match status" value="1"/>
</dbReference>
<dbReference type="KEGG" id="rtn:A6122_0197"/>
<dbReference type="SUPFAM" id="SSF51182">
    <property type="entry name" value="RmlC-like cupins"/>
    <property type="match status" value="1"/>
</dbReference>
<evidence type="ECO:0000313" key="5">
    <source>
        <dbReference type="EMBL" id="AND15361.1"/>
    </source>
</evidence>
<keyword evidence="3" id="KW-0804">Transcription</keyword>
<evidence type="ECO:0000259" key="4">
    <source>
        <dbReference type="PROSITE" id="PS50943"/>
    </source>
</evidence>
<dbReference type="RefSeq" id="WP_084415726.1">
    <property type="nucleotide sequence ID" value="NZ_CP015515.1"/>
</dbReference>
<dbReference type="InterPro" id="IPR050807">
    <property type="entry name" value="TransReg_Diox_bact_type"/>
</dbReference>
<dbReference type="Gene3D" id="1.10.260.40">
    <property type="entry name" value="lambda repressor-like DNA-binding domains"/>
    <property type="match status" value="1"/>
</dbReference>
<dbReference type="GO" id="GO:0005829">
    <property type="term" value="C:cytosol"/>
    <property type="evidence" value="ECO:0007669"/>
    <property type="project" value="TreeGrafter"/>
</dbReference>
<dbReference type="InterPro" id="IPR014710">
    <property type="entry name" value="RmlC-like_jellyroll"/>
</dbReference>
<dbReference type="InterPro" id="IPR001387">
    <property type="entry name" value="Cro/C1-type_HTH"/>
</dbReference>
<reference evidence="5 6" key="1">
    <citation type="submission" date="2016-05" db="EMBL/GenBank/DDBJ databases">
        <title>Complete genome sequence of Rathayibacter tritici NCPPB 1953.</title>
        <authorList>
            <person name="Park J."/>
            <person name="Lee H.-H."/>
            <person name="Lee S.-W."/>
            <person name="Seo Y.-S."/>
        </authorList>
    </citation>
    <scope>NUCLEOTIDE SEQUENCE [LARGE SCALE GENOMIC DNA]</scope>
    <source>
        <strain evidence="5 6">NCPPB 1953</strain>
    </source>
</reference>
<evidence type="ECO:0000256" key="3">
    <source>
        <dbReference type="ARBA" id="ARBA00023163"/>
    </source>
</evidence>
<dbReference type="EMBL" id="CP015515">
    <property type="protein sequence ID" value="AND15361.1"/>
    <property type="molecule type" value="Genomic_DNA"/>
</dbReference>
<feature type="domain" description="HTH cro/C1-type" evidence="4">
    <location>
        <begin position="17"/>
        <end position="71"/>
    </location>
</feature>
<dbReference type="CDD" id="cd00093">
    <property type="entry name" value="HTH_XRE"/>
    <property type="match status" value="1"/>
</dbReference>
<accession>A0A161IYK9</accession>
<protein>
    <submittedName>
        <fullName evidence="5">Cro/Cl family transcriptional regulator</fullName>
    </submittedName>
</protein>
<dbReference type="OrthoDB" id="9810578at2"/>
<evidence type="ECO:0000256" key="2">
    <source>
        <dbReference type="ARBA" id="ARBA00023125"/>
    </source>
</evidence>
<keyword evidence="1" id="KW-0805">Transcription regulation</keyword>
<keyword evidence="6" id="KW-1185">Reference proteome</keyword>
<dbReference type="CDD" id="cd02209">
    <property type="entry name" value="cupin_XRE_C"/>
    <property type="match status" value="1"/>
</dbReference>
<evidence type="ECO:0000313" key="6">
    <source>
        <dbReference type="Proteomes" id="UP000077071"/>
    </source>
</evidence>
<sequence length="184" mass="19758">MQREKTPGVLAHVSANVRHFRATADLSQVALAERSGISRRTVVKLEAGEANISLTGLDHLADALGVTFVDLVAAPAAPRADIRELAWQGDVPGSAAVLLASVPAAVDAQLWSWVLEPGDRYDAEPDPVGWSEMLIVFEGSLHIDKEDGAADLSTGDHLAFATSQQYAYVNITDIRVRFMRVVVS</sequence>
<dbReference type="SUPFAM" id="SSF47413">
    <property type="entry name" value="lambda repressor-like DNA-binding domains"/>
    <property type="match status" value="1"/>
</dbReference>
<dbReference type="InterPro" id="IPR011051">
    <property type="entry name" value="RmlC_Cupin_sf"/>
</dbReference>
<proteinExistence type="predicted"/>
<gene>
    <name evidence="5" type="ORF">A6122_0197</name>
</gene>
<dbReference type="GO" id="GO:0003677">
    <property type="term" value="F:DNA binding"/>
    <property type="evidence" value="ECO:0007669"/>
    <property type="project" value="UniProtKB-KW"/>
</dbReference>
<dbReference type="PATRIC" id="fig|33888.3.peg.233"/>
<dbReference type="SMART" id="SM00530">
    <property type="entry name" value="HTH_XRE"/>
    <property type="match status" value="1"/>
</dbReference>
<evidence type="ECO:0000256" key="1">
    <source>
        <dbReference type="ARBA" id="ARBA00023015"/>
    </source>
</evidence>
<dbReference type="Pfam" id="PF01381">
    <property type="entry name" value="HTH_3"/>
    <property type="match status" value="1"/>
</dbReference>
<dbReference type="InterPro" id="IPR010982">
    <property type="entry name" value="Lambda_DNA-bd_dom_sf"/>
</dbReference>
<dbReference type="PROSITE" id="PS50943">
    <property type="entry name" value="HTH_CROC1"/>
    <property type="match status" value="1"/>
</dbReference>
<dbReference type="Proteomes" id="UP000077071">
    <property type="component" value="Chromosome"/>
</dbReference>
<dbReference type="Gene3D" id="2.60.120.10">
    <property type="entry name" value="Jelly Rolls"/>
    <property type="match status" value="1"/>
</dbReference>
<keyword evidence="2" id="KW-0238">DNA-binding</keyword>
<organism evidence="5 6">
    <name type="scientific">Rathayibacter tritici</name>
    <dbReference type="NCBI Taxonomy" id="33888"/>
    <lineage>
        <taxon>Bacteria</taxon>
        <taxon>Bacillati</taxon>
        <taxon>Actinomycetota</taxon>
        <taxon>Actinomycetes</taxon>
        <taxon>Micrococcales</taxon>
        <taxon>Microbacteriaceae</taxon>
        <taxon>Rathayibacter</taxon>
    </lineage>
</organism>
<dbReference type="AlphaFoldDB" id="A0A161IYK9"/>
<dbReference type="STRING" id="33888.A6122_0197"/>
<name>A0A161IYK9_9MICO</name>
<dbReference type="PANTHER" id="PTHR46797:SF23">
    <property type="entry name" value="HTH-TYPE TRANSCRIPTIONAL REGULATOR SUTR"/>
    <property type="match status" value="1"/>
</dbReference>